<feature type="active site" description="Nucleophile" evidence="4">
    <location>
        <position position="49"/>
    </location>
</feature>
<dbReference type="GO" id="GO:0016042">
    <property type="term" value="P:lipid catabolic process"/>
    <property type="evidence" value="ECO:0007669"/>
    <property type="project" value="UniProtKB-UniRule"/>
</dbReference>
<evidence type="ECO:0000259" key="5">
    <source>
        <dbReference type="PROSITE" id="PS51635"/>
    </source>
</evidence>
<comment type="caution">
    <text evidence="6">The sequence shown here is derived from an EMBL/GenBank/DDBJ whole genome shotgun (WGS) entry which is preliminary data.</text>
</comment>
<dbReference type="Gene3D" id="3.40.1090.10">
    <property type="entry name" value="Cytosolic phospholipase A2 catalytic domain"/>
    <property type="match status" value="2"/>
</dbReference>
<evidence type="ECO:0000256" key="4">
    <source>
        <dbReference type="PROSITE-ProRule" id="PRU01161"/>
    </source>
</evidence>
<name>A0A4Q2RHI8_9HYPH</name>
<gene>
    <name evidence="6" type="ORF">D3272_03485</name>
</gene>
<dbReference type="RefSeq" id="WP_129217716.1">
    <property type="nucleotide sequence ID" value="NZ_QYBC01000002.1"/>
</dbReference>
<feature type="active site" description="Proton acceptor" evidence="4">
    <location>
        <position position="178"/>
    </location>
</feature>
<keyword evidence="2 4" id="KW-0442">Lipid degradation</keyword>
<evidence type="ECO:0000256" key="3">
    <source>
        <dbReference type="ARBA" id="ARBA00023098"/>
    </source>
</evidence>
<feature type="domain" description="PNPLA" evidence="5">
    <location>
        <begin position="16"/>
        <end position="191"/>
    </location>
</feature>
<dbReference type="OrthoDB" id="5290098at2"/>
<comment type="caution">
    <text evidence="4">Lacks conserved residue(s) required for the propagation of feature annotation.</text>
</comment>
<dbReference type="PROSITE" id="PS51635">
    <property type="entry name" value="PNPLA"/>
    <property type="match status" value="1"/>
</dbReference>
<reference evidence="6 7" key="1">
    <citation type="submission" date="2018-09" db="EMBL/GenBank/DDBJ databases">
        <authorList>
            <person name="Grouzdev D.S."/>
            <person name="Krutkina M.S."/>
        </authorList>
    </citation>
    <scope>NUCLEOTIDE SEQUENCE [LARGE SCALE GENOMIC DNA]</scope>
    <source>
        <strain evidence="6 7">RmlP001</strain>
    </source>
</reference>
<dbReference type="InterPro" id="IPR002641">
    <property type="entry name" value="PNPLA_dom"/>
</dbReference>
<proteinExistence type="predicted"/>
<dbReference type="Pfam" id="PF01734">
    <property type="entry name" value="Patatin"/>
    <property type="match status" value="1"/>
</dbReference>
<organism evidence="6 7">
    <name type="scientific">Lichenibacterium ramalinae</name>
    <dbReference type="NCBI Taxonomy" id="2316527"/>
    <lineage>
        <taxon>Bacteria</taxon>
        <taxon>Pseudomonadati</taxon>
        <taxon>Pseudomonadota</taxon>
        <taxon>Alphaproteobacteria</taxon>
        <taxon>Hyphomicrobiales</taxon>
        <taxon>Lichenihabitantaceae</taxon>
        <taxon>Lichenibacterium</taxon>
    </lineage>
</organism>
<dbReference type="SUPFAM" id="SSF52151">
    <property type="entry name" value="FabD/lysophospholipase-like"/>
    <property type="match status" value="1"/>
</dbReference>
<keyword evidence="1 4" id="KW-0378">Hydrolase</keyword>
<evidence type="ECO:0000313" key="7">
    <source>
        <dbReference type="Proteomes" id="UP000289411"/>
    </source>
</evidence>
<sequence>MSDGEPGPASGAGLGVALGAGGARGLAHVVLLEALDDLGLRPAAITGTSMGAVIGGAYAAGLSGRELRSHLLRVFGRRHRVMALLLEARVGRFTAVLRGGLGNPVMVDAELVLSAFWPAGMPERFEDLAIPFAAVATDFYARDEIVIGSGALRSAVAGSMAIPGLVRPVVREGRTLVDGAATNPLPYDRLPPSAGPIVACDVVAGPVSGDGDGPTAFQAMFGSAQIMQGAITAKMLRERSPDLLVRPPVSDFKVLDFFAFSRILGAAEAERDAVKRALERLLDPPRTAAP</sequence>
<evidence type="ECO:0000256" key="1">
    <source>
        <dbReference type="ARBA" id="ARBA00022801"/>
    </source>
</evidence>
<feature type="short sequence motif" description="DGA/G" evidence="4">
    <location>
        <begin position="178"/>
        <end position="180"/>
    </location>
</feature>
<evidence type="ECO:0000313" key="6">
    <source>
        <dbReference type="EMBL" id="RYB07142.1"/>
    </source>
</evidence>
<keyword evidence="3 4" id="KW-0443">Lipid metabolism</keyword>
<dbReference type="InterPro" id="IPR050301">
    <property type="entry name" value="NTE"/>
</dbReference>
<accession>A0A4Q2RHI8</accession>
<dbReference type="InterPro" id="IPR016035">
    <property type="entry name" value="Acyl_Trfase/lysoPLipase"/>
</dbReference>
<dbReference type="AlphaFoldDB" id="A0A4Q2RHI8"/>
<keyword evidence="7" id="KW-1185">Reference proteome</keyword>
<evidence type="ECO:0000256" key="2">
    <source>
        <dbReference type="ARBA" id="ARBA00022963"/>
    </source>
</evidence>
<feature type="short sequence motif" description="GXSXG" evidence="4">
    <location>
        <begin position="47"/>
        <end position="51"/>
    </location>
</feature>
<reference evidence="6 7" key="2">
    <citation type="submission" date="2019-02" db="EMBL/GenBank/DDBJ databases">
        <title>'Lichenibacterium ramalinii' gen. nov. sp. nov., 'Lichenibacterium minor' gen. nov. sp. nov.</title>
        <authorList>
            <person name="Pankratov T."/>
        </authorList>
    </citation>
    <scope>NUCLEOTIDE SEQUENCE [LARGE SCALE GENOMIC DNA]</scope>
    <source>
        <strain evidence="6 7">RmlP001</strain>
    </source>
</reference>
<protein>
    <submittedName>
        <fullName evidence="6">Patatin-like phospholipase family protein</fullName>
    </submittedName>
</protein>
<dbReference type="EMBL" id="QYBC01000002">
    <property type="protein sequence ID" value="RYB07142.1"/>
    <property type="molecule type" value="Genomic_DNA"/>
</dbReference>
<dbReference type="GO" id="GO:0016787">
    <property type="term" value="F:hydrolase activity"/>
    <property type="evidence" value="ECO:0007669"/>
    <property type="project" value="UniProtKB-UniRule"/>
</dbReference>
<dbReference type="Proteomes" id="UP000289411">
    <property type="component" value="Unassembled WGS sequence"/>
</dbReference>
<dbReference type="PANTHER" id="PTHR14226:SF29">
    <property type="entry name" value="NEUROPATHY TARGET ESTERASE SWS"/>
    <property type="match status" value="1"/>
</dbReference>
<dbReference type="PANTHER" id="PTHR14226">
    <property type="entry name" value="NEUROPATHY TARGET ESTERASE/SWISS CHEESE D.MELANOGASTER"/>
    <property type="match status" value="1"/>
</dbReference>